<dbReference type="InterPro" id="IPR002218">
    <property type="entry name" value="MnmG-rel"/>
</dbReference>
<dbReference type="EMBL" id="BFBB01000008">
    <property type="protein sequence ID" value="GBF51337.1"/>
    <property type="molecule type" value="Genomic_DNA"/>
</dbReference>
<evidence type="ECO:0000256" key="2">
    <source>
        <dbReference type="ARBA" id="ARBA00003717"/>
    </source>
</evidence>
<proteinExistence type="inferred from homology"/>
<feature type="binding site" evidence="12">
    <location>
        <position position="183"/>
    </location>
    <ligand>
        <name>FAD</name>
        <dbReference type="ChEBI" id="CHEBI:57692"/>
    </ligand>
</feature>
<dbReference type="Pfam" id="PF01134">
    <property type="entry name" value="GIDA"/>
    <property type="match status" value="1"/>
</dbReference>
<protein>
    <recommendedName>
        <fullName evidence="4 12">tRNA uridine 5-carboxymethylaminomethyl modification enzyme MnmG</fullName>
    </recommendedName>
    <alternativeName>
        <fullName evidence="11 12">Glucose-inhibited division protein A</fullName>
    </alternativeName>
</protein>
<dbReference type="Pfam" id="PF21680">
    <property type="entry name" value="GIDA_C_1st"/>
    <property type="match status" value="1"/>
</dbReference>
<dbReference type="InterPro" id="IPR040131">
    <property type="entry name" value="MnmG_N"/>
</dbReference>
<comment type="function">
    <text evidence="2 12">NAD-binding protein involved in the addition of a carboxymethylaminomethyl (cmnm) group at the wobble position (U34) of certain tRNAs, forming tRNA-cmnm(5)s(2)U34.</text>
</comment>
<evidence type="ECO:0000256" key="11">
    <source>
        <dbReference type="ARBA" id="ARBA00031800"/>
    </source>
</evidence>
<dbReference type="Gene3D" id="1.10.10.1800">
    <property type="entry name" value="tRNA uridine 5-carboxymethylaminomethyl modification enzyme MnmG/GidA"/>
    <property type="match status" value="1"/>
</dbReference>
<dbReference type="InterPro" id="IPR020595">
    <property type="entry name" value="MnmG-rel_CS"/>
</dbReference>
<evidence type="ECO:0000256" key="4">
    <source>
        <dbReference type="ARBA" id="ARBA00020461"/>
    </source>
</evidence>
<dbReference type="FunFam" id="3.50.50.60:FF:000002">
    <property type="entry name" value="tRNA uridine 5-carboxymethylaminomethyl modification enzyme MnmG"/>
    <property type="match status" value="1"/>
</dbReference>
<evidence type="ECO:0000256" key="9">
    <source>
        <dbReference type="ARBA" id="ARBA00023027"/>
    </source>
</evidence>
<dbReference type="Proteomes" id="UP000245133">
    <property type="component" value="Unassembled WGS sequence"/>
</dbReference>
<dbReference type="PANTHER" id="PTHR11806">
    <property type="entry name" value="GLUCOSE INHIBITED DIVISION PROTEIN A"/>
    <property type="match status" value="1"/>
</dbReference>
<dbReference type="GO" id="GO:0005829">
    <property type="term" value="C:cytosol"/>
    <property type="evidence" value="ECO:0007669"/>
    <property type="project" value="TreeGrafter"/>
</dbReference>
<keyword evidence="9 12" id="KW-0520">NAD</keyword>
<dbReference type="InterPro" id="IPR026904">
    <property type="entry name" value="MnmG_C"/>
</dbReference>
<keyword evidence="7 12" id="KW-0819">tRNA processing</keyword>
<dbReference type="InterPro" id="IPR044920">
    <property type="entry name" value="MnmG_C_subdom_sf"/>
</dbReference>
<dbReference type="RefSeq" id="WP_108977685.1">
    <property type="nucleotide sequence ID" value="NZ_BFBB01000008.1"/>
</dbReference>
<gene>
    <name evidence="12 14" type="primary">gidA</name>
    <name evidence="12" type="synonym">mnmG</name>
    <name evidence="14" type="ORF">LPTSP4_28690</name>
</gene>
<evidence type="ECO:0000256" key="10">
    <source>
        <dbReference type="ARBA" id="ARBA00025948"/>
    </source>
</evidence>
<dbReference type="PANTHER" id="PTHR11806:SF0">
    <property type="entry name" value="PROTEIN MTO1 HOMOLOG, MITOCHONDRIAL"/>
    <property type="match status" value="1"/>
</dbReference>
<evidence type="ECO:0000256" key="8">
    <source>
        <dbReference type="ARBA" id="ARBA00022827"/>
    </source>
</evidence>
<dbReference type="SUPFAM" id="SSF51905">
    <property type="entry name" value="FAD/NAD(P)-binding domain"/>
    <property type="match status" value="1"/>
</dbReference>
<dbReference type="GO" id="GO:0030488">
    <property type="term" value="P:tRNA methylation"/>
    <property type="evidence" value="ECO:0007669"/>
    <property type="project" value="TreeGrafter"/>
</dbReference>
<comment type="cofactor">
    <cofactor evidence="1 12">
        <name>FAD</name>
        <dbReference type="ChEBI" id="CHEBI:57692"/>
    </cofactor>
</comment>
<dbReference type="InterPro" id="IPR049312">
    <property type="entry name" value="GIDA_C_N"/>
</dbReference>
<keyword evidence="15" id="KW-1185">Reference proteome</keyword>
<comment type="subunit">
    <text evidence="10 12">Homodimer. Heterotetramer of two MnmE and two MnmG subunits.</text>
</comment>
<evidence type="ECO:0000259" key="13">
    <source>
        <dbReference type="SMART" id="SM01228"/>
    </source>
</evidence>
<evidence type="ECO:0000256" key="5">
    <source>
        <dbReference type="ARBA" id="ARBA00022490"/>
    </source>
</evidence>
<dbReference type="OrthoDB" id="9815560at2"/>
<dbReference type="GO" id="GO:0002098">
    <property type="term" value="P:tRNA wobble uridine modification"/>
    <property type="evidence" value="ECO:0007669"/>
    <property type="project" value="InterPro"/>
</dbReference>
<keyword evidence="8 12" id="KW-0274">FAD</keyword>
<name>A0A2P2E385_9LEPT</name>
<evidence type="ECO:0000256" key="1">
    <source>
        <dbReference type="ARBA" id="ARBA00001974"/>
    </source>
</evidence>
<dbReference type="NCBIfam" id="TIGR00136">
    <property type="entry name" value="mnmG_gidA"/>
    <property type="match status" value="1"/>
</dbReference>
<feature type="binding site" evidence="12">
    <location>
        <begin position="16"/>
        <end position="21"/>
    </location>
    <ligand>
        <name>FAD</name>
        <dbReference type="ChEBI" id="CHEBI:57692"/>
    </ligand>
</feature>
<comment type="similarity">
    <text evidence="3 12">Belongs to the MnmG family.</text>
</comment>
<dbReference type="GO" id="GO:0050660">
    <property type="term" value="F:flavin adenine dinucleotide binding"/>
    <property type="evidence" value="ECO:0007669"/>
    <property type="project" value="UniProtKB-UniRule"/>
</dbReference>
<comment type="caution">
    <text evidence="14">The sequence shown here is derived from an EMBL/GenBank/DDBJ whole genome shotgun (WGS) entry which is preliminary data.</text>
</comment>
<dbReference type="HAMAP" id="MF_00129">
    <property type="entry name" value="MnmG_GidA"/>
    <property type="match status" value="1"/>
</dbReference>
<evidence type="ECO:0000256" key="3">
    <source>
        <dbReference type="ARBA" id="ARBA00007653"/>
    </source>
</evidence>
<dbReference type="InterPro" id="IPR047001">
    <property type="entry name" value="MnmG_C_subdom"/>
</dbReference>
<dbReference type="Pfam" id="PF13932">
    <property type="entry name" value="SAM_GIDA_C"/>
    <property type="match status" value="1"/>
</dbReference>
<evidence type="ECO:0000256" key="12">
    <source>
        <dbReference type="HAMAP-Rule" id="MF_00129"/>
    </source>
</evidence>
<feature type="domain" description="tRNA uridine 5-carboxymethylaminomethyl modification enzyme C-terminal subdomain" evidence="13">
    <location>
        <begin position="547"/>
        <end position="618"/>
    </location>
</feature>
<dbReference type="FunFam" id="1.10.150.570:FF:000001">
    <property type="entry name" value="tRNA uridine 5-carboxymethylaminomethyl modification enzyme MnmG"/>
    <property type="match status" value="1"/>
</dbReference>
<evidence type="ECO:0000256" key="6">
    <source>
        <dbReference type="ARBA" id="ARBA00022630"/>
    </source>
</evidence>
<comment type="subcellular location">
    <subcellularLocation>
        <location evidence="12">Cytoplasm</location>
    </subcellularLocation>
</comment>
<accession>A0A2P2E385</accession>
<dbReference type="AlphaFoldDB" id="A0A2P2E385"/>
<sequence>MENHFYPHRFDCVVVGAGHAGSEAAYITAKAGIRTLLITMNLDTIGQMSCNPAIGGIAKGHMVREVDALGGLMAKVIDATGIQFKMLNTSKGPSVWAPRAQAEKKQYQLMVKHELEKLSYLSIRQDTVEDLIIEGQQVVGLKTGRGFSFETNHVILTTGTFLSSVIHIGTYQKESGRIGEPTTKGLSHSLAHEKFRMGRLKTGTPARVHKNSIDLAGLEEQHGDENPSPFSFSTETITRRQIPCYITYTNEKTHELIQGNLSLSPMYSGQIKSTGPRYCPSIEDKVVRFAERDRHQIFIEPEGYETNEMYLNGVSTSLPEEVQWKFLRTIKGLESVELMRPGYAIEYDYVDPTELKPTLETKKVKGLFHAGQINGTTGYEEAAAQGLVAAYNVIRSVRKESPIVFPRSESYIGVLVDDLVYKGVEDPYRMFTSRAEYRLLLRQDNADQRLMKYGYEMGLIEKDAFEKMKSRYALIDNLKQKLNSLSMKPVEGLEQVLEKRKIQNFKFGHSVAAFLKRPEVRIQDCEIFLPELNQLDYQAQSVLEMELKYEGYLKRELESIEYRKKFYSLNIPEDFDYKSVKGLKTEAIIKLEKHRPMNLEMAGHISGVDPSDVDLLLYHLVERR</sequence>
<dbReference type="FunFam" id="3.50.50.60:FF:000010">
    <property type="entry name" value="tRNA uridine 5-carboxymethylaminomethyl modification enzyme MnmG"/>
    <property type="match status" value="1"/>
</dbReference>
<dbReference type="SMART" id="SM01228">
    <property type="entry name" value="GIDA_assoc_3"/>
    <property type="match status" value="1"/>
</dbReference>
<evidence type="ECO:0000256" key="7">
    <source>
        <dbReference type="ARBA" id="ARBA00022694"/>
    </source>
</evidence>
<feature type="binding site" evidence="12">
    <location>
        <begin position="275"/>
        <end position="289"/>
    </location>
    <ligand>
        <name>NAD(+)</name>
        <dbReference type="ChEBI" id="CHEBI:57540"/>
    </ligand>
</feature>
<dbReference type="Gene3D" id="1.10.150.570">
    <property type="entry name" value="GidA associated domain, C-terminal subdomain"/>
    <property type="match status" value="1"/>
</dbReference>
<dbReference type="Gene3D" id="3.50.50.60">
    <property type="entry name" value="FAD/NAD(P)-binding domain"/>
    <property type="match status" value="2"/>
</dbReference>
<evidence type="ECO:0000313" key="15">
    <source>
        <dbReference type="Proteomes" id="UP000245133"/>
    </source>
</evidence>
<reference evidence="14 15" key="1">
    <citation type="submission" date="2018-02" db="EMBL/GenBank/DDBJ databases">
        <title>Novel Leptospira species isolated from soil and water in Japan.</title>
        <authorList>
            <person name="Nakao R."/>
            <person name="Masuzawa T."/>
        </authorList>
    </citation>
    <scope>NUCLEOTIDE SEQUENCE [LARGE SCALE GENOMIC DNA]</scope>
    <source>
        <strain evidence="14 15">YH101</strain>
    </source>
</reference>
<feature type="binding site" evidence="12">
    <location>
        <position position="128"/>
    </location>
    <ligand>
        <name>FAD</name>
        <dbReference type="ChEBI" id="CHEBI:57692"/>
    </ligand>
</feature>
<evidence type="ECO:0000313" key="14">
    <source>
        <dbReference type="EMBL" id="GBF51337.1"/>
    </source>
</evidence>
<dbReference type="PROSITE" id="PS01280">
    <property type="entry name" value="GIDA_1"/>
    <property type="match status" value="1"/>
</dbReference>
<keyword evidence="5 12" id="KW-0963">Cytoplasm</keyword>
<feature type="binding site" evidence="12">
    <location>
        <position position="372"/>
    </location>
    <ligand>
        <name>FAD</name>
        <dbReference type="ChEBI" id="CHEBI:57692"/>
    </ligand>
</feature>
<keyword evidence="6 12" id="KW-0285">Flavoprotein</keyword>
<dbReference type="InterPro" id="IPR004416">
    <property type="entry name" value="MnmG"/>
</dbReference>
<organism evidence="14 15">
    <name type="scientific">Leptospira ryugenii</name>
    <dbReference type="NCBI Taxonomy" id="1917863"/>
    <lineage>
        <taxon>Bacteria</taxon>
        <taxon>Pseudomonadati</taxon>
        <taxon>Spirochaetota</taxon>
        <taxon>Spirochaetia</taxon>
        <taxon>Leptospirales</taxon>
        <taxon>Leptospiraceae</taxon>
        <taxon>Leptospira</taxon>
    </lineage>
</organism>
<dbReference type="InterPro" id="IPR036188">
    <property type="entry name" value="FAD/NAD-bd_sf"/>
</dbReference>